<evidence type="ECO:0000256" key="8">
    <source>
        <dbReference type="ARBA" id="ARBA00022833"/>
    </source>
</evidence>
<dbReference type="PROSITE" id="PS50089">
    <property type="entry name" value="ZF_RING_2"/>
    <property type="match status" value="1"/>
</dbReference>
<dbReference type="Gene3D" id="3.30.40.10">
    <property type="entry name" value="Zinc/RING finger domain, C3HC4 (zinc finger)"/>
    <property type="match status" value="1"/>
</dbReference>
<dbReference type="InterPro" id="IPR024766">
    <property type="entry name" value="Znf_RING_H2"/>
</dbReference>
<proteinExistence type="predicted"/>
<dbReference type="KEGG" id="sind:105158486"/>
<dbReference type="PANTHER" id="PTHR22937:SF65">
    <property type="entry name" value="E3 UBIQUITIN-PROTEIN LIGASE ARK2C"/>
    <property type="match status" value="1"/>
</dbReference>
<name>A0A6I9SSS8_SESIN</name>
<sequence>MSSTQEISADGVSSSPDDITDTWAILRQAYDSHDDFIDRLHQLERRAEWMRSSIRRMDEIMTALARICNPYGSLSDATVSNYLEKRSRPSCGGVGDGEGIICVVCQDRLHCHDDGGEGMMMIATLGCGHEYHVPCIKQWLLRQNVCPLCRTLTVPL</sequence>
<comment type="catalytic activity">
    <reaction evidence="1">
        <text>S-ubiquitinyl-[E2 ubiquitin-conjugating enzyme]-L-cysteine + [acceptor protein]-L-lysine = [E2 ubiquitin-conjugating enzyme]-L-cysteine + N(6)-ubiquitinyl-[acceptor protein]-L-lysine.</text>
        <dbReference type="EC" id="2.3.2.27"/>
    </reaction>
</comment>
<comment type="pathway">
    <text evidence="2">Protein modification; protein ubiquitination.</text>
</comment>
<dbReference type="SUPFAM" id="SSF57850">
    <property type="entry name" value="RING/U-box"/>
    <property type="match status" value="1"/>
</dbReference>
<accession>A0A6I9SSS8</accession>
<protein>
    <recommendedName>
        <fullName evidence="3">RING-type E3 ubiquitin transferase</fullName>
        <ecNumber evidence="3">2.3.2.27</ecNumber>
    </recommendedName>
</protein>
<dbReference type="Pfam" id="PF12678">
    <property type="entry name" value="zf-rbx1"/>
    <property type="match status" value="1"/>
</dbReference>
<keyword evidence="7" id="KW-0833">Ubl conjugation pathway</keyword>
<dbReference type="GO" id="GO:0008270">
    <property type="term" value="F:zinc ion binding"/>
    <property type="evidence" value="ECO:0007669"/>
    <property type="project" value="UniProtKB-KW"/>
</dbReference>
<dbReference type="InParanoid" id="A0A6I9SSS8"/>
<evidence type="ECO:0000256" key="5">
    <source>
        <dbReference type="ARBA" id="ARBA00022723"/>
    </source>
</evidence>
<evidence type="ECO:0000256" key="2">
    <source>
        <dbReference type="ARBA" id="ARBA00004906"/>
    </source>
</evidence>
<evidence type="ECO:0000256" key="6">
    <source>
        <dbReference type="ARBA" id="ARBA00022771"/>
    </source>
</evidence>
<dbReference type="RefSeq" id="XP_011073573.1">
    <property type="nucleotide sequence ID" value="XM_011075271.1"/>
</dbReference>
<reference evidence="12" key="1">
    <citation type="submission" date="2025-08" db="UniProtKB">
        <authorList>
            <consortium name="RefSeq"/>
        </authorList>
    </citation>
    <scope>IDENTIFICATION</scope>
</reference>
<dbReference type="Proteomes" id="UP000504604">
    <property type="component" value="Linkage group LG3"/>
</dbReference>
<keyword evidence="11" id="KW-1185">Reference proteome</keyword>
<dbReference type="InterPro" id="IPR045191">
    <property type="entry name" value="MBR1/2-like"/>
</dbReference>
<evidence type="ECO:0000256" key="3">
    <source>
        <dbReference type="ARBA" id="ARBA00012483"/>
    </source>
</evidence>
<keyword evidence="4" id="KW-0808">Transferase</keyword>
<dbReference type="EC" id="2.3.2.27" evidence="3"/>
<evidence type="ECO:0000256" key="9">
    <source>
        <dbReference type="PROSITE-ProRule" id="PRU00175"/>
    </source>
</evidence>
<dbReference type="AlphaFoldDB" id="A0A6I9SSS8"/>
<evidence type="ECO:0000313" key="12">
    <source>
        <dbReference type="RefSeq" id="XP_011073573.1"/>
    </source>
</evidence>
<evidence type="ECO:0000259" key="10">
    <source>
        <dbReference type="PROSITE" id="PS50089"/>
    </source>
</evidence>
<feature type="domain" description="RING-type" evidence="10">
    <location>
        <begin position="102"/>
        <end position="150"/>
    </location>
</feature>
<evidence type="ECO:0000256" key="4">
    <source>
        <dbReference type="ARBA" id="ARBA00022679"/>
    </source>
</evidence>
<dbReference type="GeneID" id="105158486"/>
<dbReference type="PANTHER" id="PTHR22937">
    <property type="entry name" value="E3 UBIQUITIN-PROTEIN LIGASE RNF165"/>
    <property type="match status" value="1"/>
</dbReference>
<dbReference type="GO" id="GO:0061630">
    <property type="term" value="F:ubiquitin protein ligase activity"/>
    <property type="evidence" value="ECO:0007669"/>
    <property type="project" value="UniProtKB-EC"/>
</dbReference>
<keyword evidence="6 9" id="KW-0863">Zinc-finger</keyword>
<dbReference type="InterPro" id="IPR013083">
    <property type="entry name" value="Znf_RING/FYVE/PHD"/>
</dbReference>
<gene>
    <name evidence="12" type="primary">LOC105158486</name>
</gene>
<evidence type="ECO:0000256" key="1">
    <source>
        <dbReference type="ARBA" id="ARBA00000900"/>
    </source>
</evidence>
<keyword evidence="8" id="KW-0862">Zinc</keyword>
<dbReference type="OrthoDB" id="913834at2759"/>
<evidence type="ECO:0000313" key="11">
    <source>
        <dbReference type="Proteomes" id="UP000504604"/>
    </source>
</evidence>
<dbReference type="SMART" id="SM00184">
    <property type="entry name" value="RING"/>
    <property type="match status" value="1"/>
</dbReference>
<dbReference type="InterPro" id="IPR001841">
    <property type="entry name" value="Znf_RING"/>
</dbReference>
<keyword evidence="5" id="KW-0479">Metal-binding</keyword>
<organism evidence="11 12">
    <name type="scientific">Sesamum indicum</name>
    <name type="common">Oriental sesame</name>
    <name type="synonym">Sesamum orientale</name>
    <dbReference type="NCBI Taxonomy" id="4182"/>
    <lineage>
        <taxon>Eukaryota</taxon>
        <taxon>Viridiplantae</taxon>
        <taxon>Streptophyta</taxon>
        <taxon>Embryophyta</taxon>
        <taxon>Tracheophyta</taxon>
        <taxon>Spermatophyta</taxon>
        <taxon>Magnoliopsida</taxon>
        <taxon>eudicotyledons</taxon>
        <taxon>Gunneridae</taxon>
        <taxon>Pentapetalae</taxon>
        <taxon>asterids</taxon>
        <taxon>lamiids</taxon>
        <taxon>Lamiales</taxon>
        <taxon>Pedaliaceae</taxon>
        <taxon>Sesamum</taxon>
    </lineage>
</organism>
<evidence type="ECO:0000256" key="7">
    <source>
        <dbReference type="ARBA" id="ARBA00022786"/>
    </source>
</evidence>